<organism evidence="3 4">
    <name type="scientific">Kribbella antiqua</name>
    <dbReference type="NCBI Taxonomy" id="2512217"/>
    <lineage>
        <taxon>Bacteria</taxon>
        <taxon>Bacillati</taxon>
        <taxon>Actinomycetota</taxon>
        <taxon>Actinomycetes</taxon>
        <taxon>Propionibacteriales</taxon>
        <taxon>Kribbellaceae</taxon>
        <taxon>Kribbella</taxon>
    </lineage>
</organism>
<comment type="caution">
    <text evidence="3">The sequence shown here is derived from an EMBL/GenBank/DDBJ whole genome shotgun (WGS) entry which is preliminary data.</text>
</comment>
<dbReference type="InterPro" id="IPR003018">
    <property type="entry name" value="GAF"/>
</dbReference>
<evidence type="ECO:0000313" key="3">
    <source>
        <dbReference type="EMBL" id="TCO42464.1"/>
    </source>
</evidence>
<sequence>MNDVERTTLLVRLARLIADGSSDQPLEARLCRAYLAMVGGDGAAITLSYTEPSRVTLCTTDDVAARLEDLQDVLGEGPGPTAYQTGAITVSDLRFDLGQWPLFTNAARKIPGVTTVYAVPMRPGDQVIGVMTAHQDSPDLPDRDQAQFLADAIGAALMKDAPHLESELDSGPARAATASRAVRRHRRRRPAARAERPRRRRVDAASARLQCPRCRDEDGPQRARSREQKQQDPSRQS</sequence>
<dbReference type="OrthoDB" id="7466251at2"/>
<gene>
    <name evidence="3" type="ORF">EV646_11386</name>
</gene>
<dbReference type="SUPFAM" id="SSF55781">
    <property type="entry name" value="GAF domain-like"/>
    <property type="match status" value="1"/>
</dbReference>
<dbReference type="RefSeq" id="WP_158291075.1">
    <property type="nucleotide sequence ID" value="NZ_SLWR01000013.1"/>
</dbReference>
<dbReference type="AlphaFoldDB" id="A0A4R2ID18"/>
<dbReference type="InterPro" id="IPR029016">
    <property type="entry name" value="GAF-like_dom_sf"/>
</dbReference>
<proteinExistence type="predicted"/>
<keyword evidence="4" id="KW-1185">Reference proteome</keyword>
<dbReference type="Proteomes" id="UP000295573">
    <property type="component" value="Unassembled WGS sequence"/>
</dbReference>
<evidence type="ECO:0000259" key="2">
    <source>
        <dbReference type="Pfam" id="PF01590"/>
    </source>
</evidence>
<feature type="compositionally biased region" description="Basic residues" evidence="1">
    <location>
        <begin position="181"/>
        <end position="201"/>
    </location>
</feature>
<name>A0A4R2ID18_9ACTN</name>
<dbReference type="Gene3D" id="3.30.450.40">
    <property type="match status" value="1"/>
</dbReference>
<protein>
    <recommendedName>
        <fullName evidence="2">GAF domain-containing protein</fullName>
    </recommendedName>
</protein>
<feature type="compositionally biased region" description="Basic and acidic residues" evidence="1">
    <location>
        <begin position="213"/>
        <end position="237"/>
    </location>
</feature>
<accession>A0A4R2ID18</accession>
<evidence type="ECO:0000256" key="1">
    <source>
        <dbReference type="SAM" id="MobiDB-lite"/>
    </source>
</evidence>
<evidence type="ECO:0000313" key="4">
    <source>
        <dbReference type="Proteomes" id="UP000295573"/>
    </source>
</evidence>
<feature type="region of interest" description="Disordered" evidence="1">
    <location>
        <begin position="164"/>
        <end position="237"/>
    </location>
</feature>
<feature type="domain" description="GAF" evidence="2">
    <location>
        <begin position="36"/>
        <end position="157"/>
    </location>
</feature>
<reference evidence="3 4" key="1">
    <citation type="journal article" date="2015" name="Stand. Genomic Sci.">
        <title>Genomic Encyclopedia of Bacterial and Archaeal Type Strains, Phase III: the genomes of soil and plant-associated and newly described type strains.</title>
        <authorList>
            <person name="Whitman W.B."/>
            <person name="Woyke T."/>
            <person name="Klenk H.P."/>
            <person name="Zhou Y."/>
            <person name="Lilburn T.G."/>
            <person name="Beck B.J."/>
            <person name="De Vos P."/>
            <person name="Vandamme P."/>
            <person name="Eisen J.A."/>
            <person name="Garrity G."/>
            <person name="Hugenholtz P."/>
            <person name="Kyrpides N.C."/>
        </authorList>
    </citation>
    <scope>NUCLEOTIDE SEQUENCE [LARGE SCALE GENOMIC DNA]</scope>
    <source>
        <strain evidence="3 4">VKM Ac-2541</strain>
    </source>
</reference>
<dbReference type="EMBL" id="SLWR01000013">
    <property type="protein sequence ID" value="TCO42464.1"/>
    <property type="molecule type" value="Genomic_DNA"/>
</dbReference>
<dbReference type="Pfam" id="PF01590">
    <property type="entry name" value="GAF"/>
    <property type="match status" value="1"/>
</dbReference>